<evidence type="ECO:0000256" key="1">
    <source>
        <dbReference type="SAM" id="MobiDB-lite"/>
    </source>
</evidence>
<dbReference type="EMBL" id="JABSTU010000007">
    <property type="protein sequence ID" value="KAH8024614.1"/>
    <property type="molecule type" value="Genomic_DNA"/>
</dbReference>
<evidence type="ECO:0000313" key="2">
    <source>
        <dbReference type="EMBL" id="KAH8024614.1"/>
    </source>
</evidence>
<reference evidence="2" key="1">
    <citation type="journal article" date="2020" name="Cell">
        <title>Large-Scale Comparative Analyses of Tick Genomes Elucidate Their Genetic Diversity and Vector Capacities.</title>
        <authorList>
            <consortium name="Tick Genome and Microbiome Consortium (TIGMIC)"/>
            <person name="Jia N."/>
            <person name="Wang J."/>
            <person name="Shi W."/>
            <person name="Du L."/>
            <person name="Sun Y."/>
            <person name="Zhan W."/>
            <person name="Jiang J.F."/>
            <person name="Wang Q."/>
            <person name="Zhang B."/>
            <person name="Ji P."/>
            <person name="Bell-Sakyi L."/>
            <person name="Cui X.M."/>
            <person name="Yuan T.T."/>
            <person name="Jiang B.G."/>
            <person name="Yang W.F."/>
            <person name="Lam T.T."/>
            <person name="Chang Q.C."/>
            <person name="Ding S.J."/>
            <person name="Wang X.J."/>
            <person name="Zhu J.G."/>
            <person name="Ruan X.D."/>
            <person name="Zhao L."/>
            <person name="Wei J.T."/>
            <person name="Ye R.Z."/>
            <person name="Que T.C."/>
            <person name="Du C.H."/>
            <person name="Zhou Y.H."/>
            <person name="Cheng J.X."/>
            <person name="Dai P.F."/>
            <person name="Guo W.B."/>
            <person name="Han X.H."/>
            <person name="Huang E.J."/>
            <person name="Li L.F."/>
            <person name="Wei W."/>
            <person name="Gao Y.C."/>
            <person name="Liu J.Z."/>
            <person name="Shao H.Z."/>
            <person name="Wang X."/>
            <person name="Wang C.C."/>
            <person name="Yang T.C."/>
            <person name="Huo Q.B."/>
            <person name="Li W."/>
            <person name="Chen H.Y."/>
            <person name="Chen S.E."/>
            <person name="Zhou L.G."/>
            <person name="Ni X.B."/>
            <person name="Tian J.H."/>
            <person name="Sheng Y."/>
            <person name="Liu T."/>
            <person name="Pan Y.S."/>
            <person name="Xia L.Y."/>
            <person name="Li J."/>
            <person name="Zhao F."/>
            <person name="Cao W.C."/>
        </authorList>
    </citation>
    <scope>NUCLEOTIDE SEQUENCE</scope>
    <source>
        <strain evidence="2">Rmic-2018</strain>
    </source>
</reference>
<evidence type="ECO:0000313" key="3">
    <source>
        <dbReference type="Proteomes" id="UP000821866"/>
    </source>
</evidence>
<dbReference type="Proteomes" id="UP000821866">
    <property type="component" value="Unassembled WGS sequence"/>
</dbReference>
<gene>
    <name evidence="2" type="ORF">HPB51_000011</name>
</gene>
<dbReference type="AlphaFoldDB" id="A0A9J6DRL7"/>
<organism evidence="2 3">
    <name type="scientific">Rhipicephalus microplus</name>
    <name type="common">Cattle tick</name>
    <name type="synonym">Boophilus microplus</name>
    <dbReference type="NCBI Taxonomy" id="6941"/>
    <lineage>
        <taxon>Eukaryota</taxon>
        <taxon>Metazoa</taxon>
        <taxon>Ecdysozoa</taxon>
        <taxon>Arthropoda</taxon>
        <taxon>Chelicerata</taxon>
        <taxon>Arachnida</taxon>
        <taxon>Acari</taxon>
        <taxon>Parasitiformes</taxon>
        <taxon>Ixodida</taxon>
        <taxon>Ixodoidea</taxon>
        <taxon>Ixodidae</taxon>
        <taxon>Rhipicephalinae</taxon>
        <taxon>Rhipicephalus</taxon>
        <taxon>Boophilus</taxon>
    </lineage>
</organism>
<name>A0A9J6DRL7_RHIMP</name>
<reference evidence="2" key="2">
    <citation type="submission" date="2021-09" db="EMBL/GenBank/DDBJ databases">
        <authorList>
            <person name="Jia N."/>
            <person name="Wang J."/>
            <person name="Shi W."/>
            <person name="Du L."/>
            <person name="Sun Y."/>
            <person name="Zhan W."/>
            <person name="Jiang J."/>
            <person name="Wang Q."/>
            <person name="Zhang B."/>
            <person name="Ji P."/>
            <person name="Sakyi L.B."/>
            <person name="Cui X."/>
            <person name="Yuan T."/>
            <person name="Jiang B."/>
            <person name="Yang W."/>
            <person name="Lam T.T.-Y."/>
            <person name="Chang Q."/>
            <person name="Ding S."/>
            <person name="Wang X."/>
            <person name="Zhu J."/>
            <person name="Ruan X."/>
            <person name="Zhao L."/>
            <person name="Wei J."/>
            <person name="Que T."/>
            <person name="Du C."/>
            <person name="Cheng J."/>
            <person name="Dai P."/>
            <person name="Han X."/>
            <person name="Huang E."/>
            <person name="Gao Y."/>
            <person name="Liu J."/>
            <person name="Shao H."/>
            <person name="Ye R."/>
            <person name="Li L."/>
            <person name="Wei W."/>
            <person name="Wang X."/>
            <person name="Wang C."/>
            <person name="Huo Q."/>
            <person name="Li W."/>
            <person name="Guo W."/>
            <person name="Chen H."/>
            <person name="Chen S."/>
            <person name="Zhou L."/>
            <person name="Zhou L."/>
            <person name="Ni X."/>
            <person name="Tian J."/>
            <person name="Zhou Y."/>
            <person name="Sheng Y."/>
            <person name="Liu T."/>
            <person name="Pan Y."/>
            <person name="Xia L."/>
            <person name="Li J."/>
            <person name="Zhao F."/>
            <person name="Cao W."/>
        </authorList>
    </citation>
    <scope>NUCLEOTIDE SEQUENCE</scope>
    <source>
        <strain evidence="2">Rmic-2018</strain>
        <tissue evidence="2">Larvae</tissue>
    </source>
</reference>
<feature type="region of interest" description="Disordered" evidence="1">
    <location>
        <begin position="65"/>
        <end position="103"/>
    </location>
</feature>
<keyword evidence="3" id="KW-1185">Reference proteome</keyword>
<accession>A0A9J6DRL7</accession>
<proteinExistence type="predicted"/>
<sequence>MFFSVWQSLSLFWASHSTRNDLEAPVLLDKHVKWTSRRTSPYPPCHGTSPLDALDAACMVVEASNTPAAPMEGTADHDPVKKRRHYEQDHSNPSEENGDNTNHAPLSVVFYKKRGTGAPVVFRPTIEGGSLWKVNHNIVASTVETSAQEKVLNHQLNKDRTLVVTVSTPLATNNLFTVTELAGVAVGARIQCLYMAIYGKNGSIFTG</sequence>
<protein>
    <submittedName>
        <fullName evidence="2">Uncharacterized protein</fullName>
    </submittedName>
</protein>
<comment type="caution">
    <text evidence="2">The sequence shown here is derived from an EMBL/GenBank/DDBJ whole genome shotgun (WGS) entry which is preliminary data.</text>
</comment>